<organism evidence="2">
    <name type="scientific">Ignisphaera aggregans</name>
    <dbReference type="NCBI Taxonomy" id="334771"/>
    <lineage>
        <taxon>Archaea</taxon>
        <taxon>Thermoproteota</taxon>
        <taxon>Thermoprotei</taxon>
        <taxon>Desulfurococcales</taxon>
        <taxon>Desulfurococcaceae</taxon>
        <taxon>Ignisphaera</taxon>
    </lineage>
</organism>
<proteinExistence type="predicted"/>
<keyword evidence="1" id="KW-1133">Transmembrane helix</keyword>
<evidence type="ECO:0000256" key="1">
    <source>
        <dbReference type="SAM" id="Phobius"/>
    </source>
</evidence>
<evidence type="ECO:0000313" key="2">
    <source>
        <dbReference type="EMBL" id="HEW53462.1"/>
    </source>
</evidence>
<feature type="transmembrane region" description="Helical" evidence="1">
    <location>
        <begin position="7"/>
        <end position="29"/>
    </location>
</feature>
<accession>A0A7C2ZML0</accession>
<protein>
    <submittedName>
        <fullName evidence="2">Uncharacterized protein</fullName>
    </submittedName>
</protein>
<name>A0A7C2ZML0_9CREN</name>
<gene>
    <name evidence="2" type="ORF">ENO77_04820</name>
</gene>
<reference evidence="2" key="1">
    <citation type="journal article" date="2020" name="mSystems">
        <title>Genome- and Community-Level Interaction Insights into Carbon Utilization and Element Cycling Functions of Hydrothermarchaeota in Hydrothermal Sediment.</title>
        <authorList>
            <person name="Zhou Z."/>
            <person name="Liu Y."/>
            <person name="Xu W."/>
            <person name="Pan J."/>
            <person name="Luo Z.H."/>
            <person name="Li M."/>
        </authorList>
    </citation>
    <scope>NUCLEOTIDE SEQUENCE [LARGE SCALE GENOMIC DNA]</scope>
    <source>
        <strain evidence="2">SpSt-16</strain>
    </source>
</reference>
<dbReference type="EMBL" id="DSGT01000012">
    <property type="protein sequence ID" value="HEW53462.1"/>
    <property type="molecule type" value="Genomic_DNA"/>
</dbReference>
<dbReference type="AlphaFoldDB" id="A0A7C2ZML0"/>
<keyword evidence="1" id="KW-0812">Transmembrane</keyword>
<sequence length="213" mass="23074">MSRGQSELLTAIVFVGLSLVIGAAMLGYYSAVASSYREQLLLAEHLRKEASSVMLSIISYDNRSSSLWILLKRLDGSSSDFLVAIGSGGVYLGCSDIAMYNPYNDDGIACNDGSDCISSQQAFSGDPERVYVPWEGGISDFKSYAVAMGYPLGSIHICRVPNVCRFGDTPGICQEGTVVRVQLPSDTDVARIFIATMYSNKPYIVSVHEVPLR</sequence>
<keyword evidence="1" id="KW-0472">Membrane</keyword>
<comment type="caution">
    <text evidence="2">The sequence shown here is derived from an EMBL/GenBank/DDBJ whole genome shotgun (WGS) entry which is preliminary data.</text>
</comment>